<dbReference type="InterPro" id="IPR024624">
    <property type="entry name" value="Pyridox_Oxase_Alr4036_FMN-bd"/>
</dbReference>
<dbReference type="SUPFAM" id="SSF50475">
    <property type="entry name" value="FMN-binding split barrel"/>
    <property type="match status" value="1"/>
</dbReference>
<dbReference type="Proteomes" id="UP000225277">
    <property type="component" value="Unassembled WGS sequence"/>
</dbReference>
<sequence length="278" mass="31180">MASAPSPQSLPEAPWKAEFLANIKEMDSPEFVFSSLAPAPKGSTTEYLPRARYCIYRSMWAELPENKHNDAPMNDRVYESDMPSFSSDVRMNKVFELFASSAGKADDTSLTQGSGGGGPCEAVWWVKTDKTKVQWRIKGHAYVVGNDIEDDQESSGVRTVKTELFSRMRVVKEEGKHDWSWSKELTGHFGNTSPGTRGTFKAPPPGQQVDKPYSKDLQPGQVKTLDDETARTNFRVVVIKPDEVEKLDLSSSDPSESRRYVYTFNGQSGSWDMEECWP</sequence>
<dbReference type="GO" id="GO:0010181">
    <property type="term" value="F:FMN binding"/>
    <property type="evidence" value="ECO:0007669"/>
    <property type="project" value="InterPro"/>
</dbReference>
<dbReference type="Pfam" id="PF12766">
    <property type="entry name" value="Pyridox_oxase_2"/>
    <property type="match status" value="1"/>
</dbReference>
<organism evidence="3 4">
    <name type="scientific">Ramularia collo-cygni</name>
    <dbReference type="NCBI Taxonomy" id="112498"/>
    <lineage>
        <taxon>Eukaryota</taxon>
        <taxon>Fungi</taxon>
        <taxon>Dikarya</taxon>
        <taxon>Ascomycota</taxon>
        <taxon>Pezizomycotina</taxon>
        <taxon>Dothideomycetes</taxon>
        <taxon>Dothideomycetidae</taxon>
        <taxon>Mycosphaerellales</taxon>
        <taxon>Mycosphaerellaceae</taxon>
        <taxon>Ramularia</taxon>
    </lineage>
</organism>
<dbReference type="STRING" id="112498.A0A2D3V2G0"/>
<evidence type="ECO:0000313" key="3">
    <source>
        <dbReference type="EMBL" id="CZT22008.1"/>
    </source>
</evidence>
<accession>A0A2D3V2G0</accession>
<dbReference type="RefSeq" id="XP_023628897.1">
    <property type="nucleotide sequence ID" value="XM_023773129.1"/>
</dbReference>
<dbReference type="InterPro" id="IPR012349">
    <property type="entry name" value="Split_barrel_FMN-bd"/>
</dbReference>
<reference evidence="3 4" key="1">
    <citation type="submission" date="2016-03" db="EMBL/GenBank/DDBJ databases">
        <authorList>
            <person name="Ploux O."/>
        </authorList>
    </citation>
    <scope>NUCLEOTIDE SEQUENCE [LARGE SCALE GENOMIC DNA]</scope>
    <source>
        <strain evidence="3 4">URUG2</strain>
    </source>
</reference>
<evidence type="ECO:0000259" key="2">
    <source>
        <dbReference type="Pfam" id="PF12766"/>
    </source>
</evidence>
<dbReference type="Gene3D" id="2.30.110.10">
    <property type="entry name" value="Electron Transport, Fmn-binding Protein, Chain A"/>
    <property type="match status" value="1"/>
</dbReference>
<feature type="domain" description="Pyridoxamine 5'-phosphate oxidase Alr4036 family FMN-binding" evidence="2">
    <location>
        <begin position="13"/>
        <end position="144"/>
    </location>
</feature>
<dbReference type="PANTHER" id="PTHR28243:SF1">
    <property type="entry name" value="PYRIDOXAMINE 5'-PHOSPHATE OXIDASE ALR4036 FAMILY FMN-BINDING DOMAIN-CONTAINING PROTEIN"/>
    <property type="match status" value="1"/>
</dbReference>
<dbReference type="EMBL" id="FJUY01000012">
    <property type="protein sequence ID" value="CZT22008.1"/>
    <property type="molecule type" value="Genomic_DNA"/>
</dbReference>
<keyword evidence="4" id="KW-1185">Reference proteome</keyword>
<evidence type="ECO:0000256" key="1">
    <source>
        <dbReference type="SAM" id="MobiDB-lite"/>
    </source>
</evidence>
<protein>
    <recommendedName>
        <fullName evidence="2">Pyridoxamine 5'-phosphate oxidase Alr4036 family FMN-binding domain-containing protein</fullName>
    </recommendedName>
</protein>
<feature type="region of interest" description="Disordered" evidence="1">
    <location>
        <begin position="186"/>
        <end position="225"/>
    </location>
</feature>
<evidence type="ECO:0000313" key="4">
    <source>
        <dbReference type="Proteomes" id="UP000225277"/>
    </source>
</evidence>
<name>A0A2D3V2G0_9PEZI</name>
<dbReference type="GeneID" id="35602984"/>
<dbReference type="PANTHER" id="PTHR28243">
    <property type="entry name" value="AGL049CP"/>
    <property type="match status" value="1"/>
</dbReference>
<proteinExistence type="predicted"/>
<dbReference type="OrthoDB" id="5394411at2759"/>
<dbReference type="AlphaFoldDB" id="A0A2D3V2G0"/>
<gene>
    <name evidence="3" type="ORF">RCC_07877</name>
</gene>